<accession>A0A0H3FC03</accession>
<keyword evidence="6 9" id="KW-0093">Biotin biosynthesis</keyword>
<evidence type="ECO:0000256" key="8">
    <source>
        <dbReference type="ARBA" id="ARBA00048449"/>
    </source>
</evidence>
<keyword evidence="3 9" id="KW-0032">Aminotransferase</keyword>
<dbReference type="CDD" id="cd00610">
    <property type="entry name" value="OAT_like"/>
    <property type="match status" value="1"/>
</dbReference>
<dbReference type="InterPro" id="IPR049704">
    <property type="entry name" value="Aminotrans_3_PPA_site"/>
</dbReference>
<reference evidence="10 12" key="2">
    <citation type="journal article" date="2012" name="J. Bacteriol.">
        <title>Complete Genome Sequence of Rahnella sp. Strain Y9602, a Gammaproteobacterium Isolate from Metal- and Radionuclide-Contaminated Soil.</title>
        <authorList>
            <person name="Martinez R.J."/>
            <person name="Bruce D."/>
            <person name="Detter C."/>
            <person name="Goodwin L.A."/>
            <person name="Han J."/>
            <person name="Han C.S."/>
            <person name="Held B."/>
            <person name="Land M.L."/>
            <person name="Mikhailova N."/>
            <person name="Nolan M."/>
            <person name="Pennacchio L."/>
            <person name="Pitluck S."/>
            <person name="Tapia R."/>
            <person name="Woyke T."/>
            <person name="Sobecky P.A."/>
        </authorList>
    </citation>
    <scope>NUCLEOTIDE SEQUENCE [LARGE SCALE GENOMIC DNA]</scope>
    <source>
        <strain evidence="10 12">Y9602</strain>
    </source>
</reference>
<evidence type="ECO:0000256" key="6">
    <source>
        <dbReference type="ARBA" id="ARBA00022756"/>
    </source>
</evidence>
<reference evidence="11 13" key="3">
    <citation type="submission" date="2024-09" db="EMBL/GenBank/DDBJ databases">
        <title>Genomes of Rahnella.</title>
        <authorList>
            <person name="Mnguni F.C."/>
            <person name="Shin G.Y."/>
            <person name="Coutinho T."/>
        </authorList>
    </citation>
    <scope>NUCLEOTIDE SEQUENCE [LARGE SCALE GENOMIC DNA]</scope>
    <source>
        <strain evidence="11 13">20WA0057</strain>
    </source>
</reference>
<evidence type="ECO:0000313" key="12">
    <source>
        <dbReference type="Proteomes" id="UP000007257"/>
    </source>
</evidence>
<feature type="binding site" evidence="9">
    <location>
        <position position="144"/>
    </location>
    <ligand>
        <name>substrate</name>
    </ligand>
</feature>
<comment type="pathway">
    <text evidence="2 9">Cofactor biosynthesis; biotin biosynthesis; 7,8-diaminononanoate from 8-amino-7-oxononanoate (SAM route): step 1/1.</text>
</comment>
<comment type="catalytic activity">
    <reaction evidence="8 9">
        <text>(8S)-8-amino-7-oxononanoate + S-adenosyl-L-methionine = S-adenosyl-4-methylsulfanyl-2-oxobutanoate + (7R,8S)-7,8-diammoniononanoate</text>
        <dbReference type="Rhea" id="RHEA:16861"/>
        <dbReference type="ChEBI" id="CHEBI:16490"/>
        <dbReference type="ChEBI" id="CHEBI:59789"/>
        <dbReference type="ChEBI" id="CHEBI:149468"/>
        <dbReference type="ChEBI" id="CHEBI:149469"/>
        <dbReference type="EC" id="2.6.1.62"/>
    </reaction>
</comment>
<protein>
    <recommendedName>
        <fullName evidence="9">Adenosylmethionine-8-amino-7-oxononanoate aminotransferase</fullName>
        <ecNumber evidence="9">2.6.1.62</ecNumber>
    </recommendedName>
    <alternativeName>
        <fullName evidence="9">7,8-diamino-pelargonic acid aminotransferase</fullName>
        <shortName evidence="9">DAPA AT</shortName>
        <shortName evidence="9">DAPA aminotransferase</shortName>
    </alternativeName>
    <alternativeName>
        <fullName evidence="9">7,8-diaminononanoate synthase</fullName>
        <shortName evidence="9">DANS</shortName>
    </alternativeName>
    <alternativeName>
        <fullName evidence="9">Diaminopelargonic acid synthase</fullName>
    </alternativeName>
</protein>
<reference evidence="12" key="1">
    <citation type="submission" date="2011-01" db="EMBL/GenBank/DDBJ databases">
        <title>Complete sequence of chromosome of Rahnella sp. Y9602.</title>
        <authorList>
            <consortium name="US DOE Joint Genome Institute"/>
            <person name="Lucas S."/>
            <person name="Copeland A."/>
            <person name="Lapidus A."/>
            <person name="Cheng J.-F."/>
            <person name="Goodwin L."/>
            <person name="Pitluck S."/>
            <person name="Lu M."/>
            <person name="Detter J.C."/>
            <person name="Han C."/>
            <person name="Tapia R."/>
            <person name="Land M."/>
            <person name="Hauser L."/>
            <person name="Kyrpides N."/>
            <person name="Ivanova N."/>
            <person name="Ovchinnikova G."/>
            <person name="Pagani I."/>
            <person name="Sobecky P.A."/>
            <person name="Martinez R.J."/>
            <person name="Woyke T."/>
        </authorList>
    </citation>
    <scope>NUCLEOTIDE SEQUENCE [LARGE SCALE GENOMIC DNA]</scope>
    <source>
        <strain evidence="12">Y9602</strain>
    </source>
</reference>
<dbReference type="Proteomes" id="UP001598201">
    <property type="component" value="Unassembled WGS sequence"/>
</dbReference>
<dbReference type="InterPro" id="IPR015421">
    <property type="entry name" value="PyrdxlP-dep_Trfase_major"/>
</dbReference>
<dbReference type="AlphaFoldDB" id="A0A0H3FC03"/>
<dbReference type="GO" id="GO:0030170">
    <property type="term" value="F:pyridoxal phosphate binding"/>
    <property type="evidence" value="ECO:0007669"/>
    <property type="project" value="UniProtKB-UniRule"/>
</dbReference>
<evidence type="ECO:0000256" key="3">
    <source>
        <dbReference type="ARBA" id="ARBA00022576"/>
    </source>
</evidence>
<feature type="binding site" evidence="9">
    <location>
        <begin position="308"/>
        <end position="309"/>
    </location>
    <ligand>
        <name>pyridoxal 5'-phosphate</name>
        <dbReference type="ChEBI" id="CHEBI:597326"/>
    </ligand>
</feature>
<dbReference type="PIRSF" id="PIRSF000521">
    <property type="entry name" value="Transaminase_4ab_Lys_Orn"/>
    <property type="match status" value="1"/>
</dbReference>
<dbReference type="GO" id="GO:0005737">
    <property type="term" value="C:cytoplasm"/>
    <property type="evidence" value="ECO:0007669"/>
    <property type="project" value="UniProtKB-SubCell"/>
</dbReference>
<dbReference type="Gene3D" id="3.90.1150.10">
    <property type="entry name" value="Aspartate Aminotransferase, domain 1"/>
    <property type="match status" value="1"/>
</dbReference>
<comment type="subcellular location">
    <subcellularLocation>
        <location evidence="9">Cytoplasm</location>
    </subcellularLocation>
</comment>
<evidence type="ECO:0000256" key="7">
    <source>
        <dbReference type="ARBA" id="ARBA00022898"/>
    </source>
</evidence>
<gene>
    <name evidence="9 11" type="primary">bioA</name>
    <name evidence="10" type="ordered locus">Rahaq_3098</name>
    <name evidence="11" type="ORF">ACFPK4_15350</name>
</gene>
<dbReference type="KEGG" id="rah:Rahaq_3098"/>
<feature type="binding site" evidence="9">
    <location>
        <begin position="112"/>
        <end position="113"/>
    </location>
    <ligand>
        <name>pyridoxal 5'-phosphate</name>
        <dbReference type="ChEBI" id="CHEBI:597326"/>
    </ligand>
</feature>
<dbReference type="InterPro" id="IPR005815">
    <property type="entry name" value="BioA"/>
</dbReference>
<dbReference type="GO" id="GO:0009102">
    <property type="term" value="P:biotin biosynthetic process"/>
    <property type="evidence" value="ECO:0007669"/>
    <property type="project" value="UniProtKB-UniRule"/>
</dbReference>
<dbReference type="NCBIfam" id="NF005940">
    <property type="entry name" value="PRK07986.1"/>
    <property type="match status" value="1"/>
</dbReference>
<dbReference type="EMBL" id="CP002505">
    <property type="protein sequence ID" value="ADW74692.1"/>
    <property type="molecule type" value="Genomic_DNA"/>
</dbReference>
<name>A0A0H3FC03_RAHSY</name>
<feature type="binding site" evidence="9">
    <location>
        <position position="52"/>
    </location>
    <ligand>
        <name>substrate</name>
    </ligand>
</feature>
<dbReference type="Proteomes" id="UP000007257">
    <property type="component" value="Chromosome"/>
</dbReference>
<feature type="binding site" evidence="9">
    <location>
        <position position="391"/>
    </location>
    <ligand>
        <name>substrate</name>
    </ligand>
</feature>
<evidence type="ECO:0000256" key="4">
    <source>
        <dbReference type="ARBA" id="ARBA00022679"/>
    </source>
</evidence>
<comment type="cofactor">
    <cofactor evidence="1 9">
        <name>pyridoxal 5'-phosphate</name>
        <dbReference type="ChEBI" id="CHEBI:597326"/>
    </cofactor>
</comment>
<dbReference type="InterPro" id="IPR015422">
    <property type="entry name" value="PyrdxlP-dep_Trfase_small"/>
</dbReference>
<dbReference type="PROSITE" id="PS00600">
    <property type="entry name" value="AA_TRANSFER_CLASS_3"/>
    <property type="match status" value="1"/>
</dbReference>
<dbReference type="GeneID" id="95416326"/>
<feature type="binding site" evidence="9">
    <location>
        <position position="245"/>
    </location>
    <ligand>
        <name>pyridoxal 5'-phosphate</name>
        <dbReference type="ChEBI" id="CHEBI:597326"/>
    </ligand>
</feature>
<dbReference type="SUPFAM" id="SSF53383">
    <property type="entry name" value="PLP-dependent transferases"/>
    <property type="match status" value="1"/>
</dbReference>
<sequence>MTPADIEFDQRHIWHPYTSMTKPLPAYPVESASGVMLQLADGRKLVDGMSSWWAAIHGYNHPQLNQAAIEQIGKMSHVMFGGITHPPAVALCRRLVEMTPAGLECVFLADSGSVAVEVALKMAMQYWQARGEKRQTLLTLRNGYHGDTFGAMSVCDPQNSMHSLYQGYLPQHLFADAPQSRFDGEWDEADIAPFAKMLDENHRKIAAVIVEPIVQGAGGMRIYHPLYLKRVRKLCDEYGVLLIADEIATGFGRTGKLFACDHAGISPDILCLGKALTGGYMTLSATLTTRHVAQVISDGEAGCFMHGPTFMGNPLACAVASASLHLLAENRWQAQVLSIEKQLNAGLQPLAAHPAVADVRVLGAIGVVEMRQPVDMAQLQKHFVGQGVWIRPFGKLIYLMPPYIISPEELSKLTGAIASALAALY</sequence>
<dbReference type="InterPro" id="IPR005814">
    <property type="entry name" value="Aminotrans_3"/>
</dbReference>
<dbReference type="HAMAP" id="MF_00834">
    <property type="entry name" value="BioA"/>
    <property type="match status" value="1"/>
</dbReference>
<evidence type="ECO:0000256" key="9">
    <source>
        <dbReference type="HAMAP-Rule" id="MF_00834"/>
    </source>
</evidence>
<evidence type="ECO:0000256" key="5">
    <source>
        <dbReference type="ARBA" id="ARBA00022691"/>
    </source>
</evidence>
<dbReference type="EMBL" id="JBHUCJ010000037">
    <property type="protein sequence ID" value="MFD3224916.1"/>
    <property type="molecule type" value="Genomic_DNA"/>
</dbReference>
<dbReference type="eggNOG" id="COG0161">
    <property type="taxonomic scope" value="Bacteria"/>
</dbReference>
<dbReference type="OrthoDB" id="9801052at2"/>
<proteinExistence type="inferred from homology"/>
<dbReference type="HOGENOM" id="CLU_016922_4_3_6"/>
<dbReference type="GO" id="GO:0004015">
    <property type="term" value="F:adenosylmethionine-8-amino-7-oxononanoate transaminase activity"/>
    <property type="evidence" value="ECO:0007669"/>
    <property type="project" value="UniProtKB-UniRule"/>
</dbReference>
<organism evidence="10 12">
    <name type="scientific">Rahnella sp. (strain Y9602)</name>
    <dbReference type="NCBI Taxonomy" id="2703885"/>
    <lineage>
        <taxon>Bacteria</taxon>
        <taxon>Pseudomonadati</taxon>
        <taxon>Pseudomonadota</taxon>
        <taxon>Gammaproteobacteria</taxon>
        <taxon>Enterobacterales</taxon>
        <taxon>Yersiniaceae</taxon>
        <taxon>Rahnella</taxon>
    </lineage>
</organism>
<keyword evidence="7 9" id="KW-0663">Pyridoxal phosphate</keyword>
<dbReference type="Pfam" id="PF00202">
    <property type="entry name" value="Aminotran_3"/>
    <property type="match status" value="1"/>
</dbReference>
<dbReference type="InterPro" id="IPR015424">
    <property type="entry name" value="PyrdxlP-dep_Trfase"/>
</dbReference>
<keyword evidence="13" id="KW-1185">Reference proteome</keyword>
<evidence type="ECO:0000313" key="13">
    <source>
        <dbReference type="Proteomes" id="UP001598201"/>
    </source>
</evidence>
<dbReference type="PANTHER" id="PTHR42684:SF17">
    <property type="entry name" value="ADENOSYLMETHIONINE-8-AMINO-7-OXONONANOATE AMINOTRANSFERASE"/>
    <property type="match status" value="1"/>
</dbReference>
<evidence type="ECO:0000256" key="1">
    <source>
        <dbReference type="ARBA" id="ARBA00001933"/>
    </source>
</evidence>
<feature type="binding site" evidence="9">
    <location>
        <position position="274"/>
    </location>
    <ligand>
        <name>substrate</name>
    </ligand>
</feature>
<dbReference type="EC" id="2.6.1.62" evidence="9"/>
<feature type="site" description="Participates in the substrate recognition with KAPA and in a stacking interaction with the adenine ring of SAM" evidence="9">
    <location>
        <position position="17"/>
    </location>
</feature>
<feature type="binding site" evidence="9">
    <location>
        <position position="307"/>
    </location>
    <ligand>
        <name>substrate</name>
    </ligand>
</feature>
<evidence type="ECO:0000256" key="2">
    <source>
        <dbReference type="ARBA" id="ARBA00005063"/>
    </source>
</evidence>
<evidence type="ECO:0000313" key="10">
    <source>
        <dbReference type="EMBL" id="ADW74692.1"/>
    </source>
</evidence>
<dbReference type="PANTHER" id="PTHR42684">
    <property type="entry name" value="ADENOSYLMETHIONINE-8-AMINO-7-OXONONANOATE AMINOTRANSFERASE"/>
    <property type="match status" value="1"/>
</dbReference>
<keyword evidence="9" id="KW-0963">Cytoplasm</keyword>
<dbReference type="NCBIfam" id="NF004624">
    <property type="entry name" value="PRK05964.1"/>
    <property type="match status" value="1"/>
</dbReference>
<dbReference type="UniPathway" id="UPA00078">
    <property type="reaction ID" value="UER00160"/>
</dbReference>
<keyword evidence="4 9" id="KW-0808">Transferase</keyword>
<dbReference type="FunFam" id="3.40.640.10:FF:000041">
    <property type="entry name" value="Adenosylmethionine-8-amino-7-oxononanoate aminotransferase"/>
    <property type="match status" value="1"/>
</dbReference>
<feature type="modified residue" description="N6-(pyridoxal phosphate)lysine" evidence="9">
    <location>
        <position position="274"/>
    </location>
</feature>
<comment type="function">
    <text evidence="9">Catalyzes the transfer of the alpha-amino group from S-adenosyl-L-methionine (SAM) to 7-keto-8-aminopelargonic acid (KAPA) to form 7,8-diaminopelargonic acid (DAPA). It is the only aminotransferase known to utilize SAM as an amino donor.</text>
</comment>
<comment type="similarity">
    <text evidence="9">Belongs to the class-III pyridoxal-phosphate-dependent aminotransferase family. BioA subfamily.</text>
</comment>
<dbReference type="Gene3D" id="3.40.640.10">
    <property type="entry name" value="Type I PLP-dependent aspartate aminotransferase-like (Major domain)"/>
    <property type="match status" value="1"/>
</dbReference>
<evidence type="ECO:0000313" key="11">
    <source>
        <dbReference type="EMBL" id="MFD3224916.1"/>
    </source>
</evidence>
<comment type="subunit">
    <text evidence="9">Homodimer.</text>
</comment>
<dbReference type="NCBIfam" id="TIGR00508">
    <property type="entry name" value="bioA"/>
    <property type="match status" value="1"/>
</dbReference>
<dbReference type="RefSeq" id="WP_013576388.1">
    <property type="nucleotide sequence ID" value="NC_015061.1"/>
</dbReference>
<keyword evidence="5 9" id="KW-0949">S-adenosyl-L-methionine</keyword>